<evidence type="ECO:0000256" key="1">
    <source>
        <dbReference type="SAM" id="Phobius"/>
    </source>
</evidence>
<evidence type="ECO:0000313" key="2">
    <source>
        <dbReference type="Proteomes" id="UP000035681"/>
    </source>
</evidence>
<dbReference type="WBParaSite" id="TCONS_00000123.p1">
    <property type="protein sequence ID" value="TCONS_00000123.p1"/>
    <property type="gene ID" value="XLOC_000142"/>
</dbReference>
<accession>A0A0K0EKE0</accession>
<keyword evidence="1" id="KW-1133">Transmembrane helix</keyword>
<dbReference type="AlphaFoldDB" id="A0A0K0EKE0"/>
<organism evidence="3">
    <name type="scientific">Strongyloides stercoralis</name>
    <name type="common">Threadworm</name>
    <dbReference type="NCBI Taxonomy" id="6248"/>
    <lineage>
        <taxon>Eukaryota</taxon>
        <taxon>Metazoa</taxon>
        <taxon>Ecdysozoa</taxon>
        <taxon>Nematoda</taxon>
        <taxon>Chromadorea</taxon>
        <taxon>Rhabditida</taxon>
        <taxon>Tylenchina</taxon>
        <taxon>Panagrolaimomorpha</taxon>
        <taxon>Strongyloidoidea</taxon>
        <taxon>Strongyloididae</taxon>
        <taxon>Strongyloides</taxon>
    </lineage>
</organism>
<proteinExistence type="predicted"/>
<evidence type="ECO:0000313" key="3">
    <source>
        <dbReference type="WBParaSite" id="SSTP_0000993400.1"/>
    </source>
</evidence>
<feature type="transmembrane region" description="Helical" evidence="1">
    <location>
        <begin position="64"/>
        <end position="82"/>
    </location>
</feature>
<protein>
    <submittedName>
        <fullName evidence="3 4">Uncharacterized protein</fullName>
    </submittedName>
</protein>
<sequence>MFCCHLKNCFLLNVTFIYLSFIKSTFGRIIEGNISKRNAKMAFSQSSNTEDNGFQEFFENLNPIYFIIIGGLILAGCVFELIHGTRATPPKTNWAHVASKQQPYSVNTIRKV</sequence>
<dbReference type="Proteomes" id="UP000035681">
    <property type="component" value="Unplaced"/>
</dbReference>
<dbReference type="WBParaSite" id="SSTP_0000993400.1">
    <property type="protein sequence ID" value="SSTP_0000993400.1"/>
    <property type="gene ID" value="SSTP_0000993400"/>
</dbReference>
<keyword evidence="1" id="KW-0812">Transmembrane</keyword>
<reference evidence="3" key="1">
    <citation type="submission" date="2015-08" db="UniProtKB">
        <authorList>
            <consortium name="WormBaseParasite"/>
        </authorList>
    </citation>
    <scope>IDENTIFICATION</scope>
</reference>
<name>A0A0K0EKE0_STRER</name>
<keyword evidence="2" id="KW-1185">Reference proteome</keyword>
<evidence type="ECO:0000313" key="4">
    <source>
        <dbReference type="WBParaSite" id="TCONS_00000123.p1"/>
    </source>
</evidence>
<keyword evidence="1" id="KW-0472">Membrane</keyword>